<dbReference type="AlphaFoldDB" id="A0A0M3IBK4"/>
<dbReference type="Proteomes" id="UP000036681">
    <property type="component" value="Unplaced"/>
</dbReference>
<evidence type="ECO:0000313" key="1">
    <source>
        <dbReference type="Proteomes" id="UP000036681"/>
    </source>
</evidence>
<evidence type="ECO:0000313" key="2">
    <source>
        <dbReference type="WBParaSite" id="ALUE_0001511001-mRNA-1"/>
    </source>
</evidence>
<accession>A0A0M3IBK4</accession>
<proteinExistence type="predicted"/>
<sequence length="64" mass="7153">MGRLSLLFVVSLSLSLIYESKHQLYSSEIINVYVLCIRKFACAMSTILTSCLYAQVCVSCPSVR</sequence>
<reference evidence="2" key="1">
    <citation type="submission" date="2017-02" db="UniProtKB">
        <authorList>
            <consortium name="WormBaseParasite"/>
        </authorList>
    </citation>
    <scope>IDENTIFICATION</scope>
</reference>
<organism evidence="1 2">
    <name type="scientific">Ascaris lumbricoides</name>
    <name type="common">Giant roundworm</name>
    <dbReference type="NCBI Taxonomy" id="6252"/>
    <lineage>
        <taxon>Eukaryota</taxon>
        <taxon>Metazoa</taxon>
        <taxon>Ecdysozoa</taxon>
        <taxon>Nematoda</taxon>
        <taxon>Chromadorea</taxon>
        <taxon>Rhabditida</taxon>
        <taxon>Spirurina</taxon>
        <taxon>Ascaridomorpha</taxon>
        <taxon>Ascaridoidea</taxon>
        <taxon>Ascarididae</taxon>
        <taxon>Ascaris</taxon>
    </lineage>
</organism>
<dbReference type="WBParaSite" id="ALUE_0001511001-mRNA-1">
    <property type="protein sequence ID" value="ALUE_0001511001-mRNA-1"/>
    <property type="gene ID" value="ALUE_0001511001"/>
</dbReference>
<name>A0A0M3IBK4_ASCLU</name>
<keyword evidence="1" id="KW-1185">Reference proteome</keyword>
<protein>
    <submittedName>
        <fullName evidence="2">Secreted protein</fullName>
    </submittedName>
</protein>